<evidence type="ECO:0000313" key="4">
    <source>
        <dbReference type="Proteomes" id="UP001470230"/>
    </source>
</evidence>
<keyword evidence="4" id="KW-1185">Reference proteome</keyword>
<evidence type="ECO:0000259" key="2">
    <source>
        <dbReference type="PROSITE" id="PS50011"/>
    </source>
</evidence>
<dbReference type="InterPro" id="IPR000719">
    <property type="entry name" value="Prot_kinase_dom"/>
</dbReference>
<dbReference type="PRINTS" id="PR00109">
    <property type="entry name" value="TYRKINASE"/>
</dbReference>
<name>A0ABR2K8Z5_9EUKA</name>
<evidence type="ECO:0000313" key="3">
    <source>
        <dbReference type="EMBL" id="KAK8887595.1"/>
    </source>
</evidence>
<feature type="domain" description="Protein kinase" evidence="2">
    <location>
        <begin position="18"/>
        <end position="297"/>
    </location>
</feature>
<reference evidence="3 4" key="1">
    <citation type="submission" date="2024-04" db="EMBL/GenBank/DDBJ databases">
        <title>Tritrichomonas musculus Genome.</title>
        <authorList>
            <person name="Alves-Ferreira E."/>
            <person name="Grigg M."/>
            <person name="Lorenzi H."/>
            <person name="Galac M."/>
        </authorList>
    </citation>
    <scope>NUCLEOTIDE SEQUENCE [LARGE SCALE GENOMIC DNA]</scope>
    <source>
        <strain evidence="3 4">EAF2021</strain>
    </source>
</reference>
<accession>A0ABR2K8Z5</accession>
<dbReference type="PROSITE" id="PS00108">
    <property type="entry name" value="PROTEIN_KINASE_ST"/>
    <property type="match status" value="1"/>
</dbReference>
<dbReference type="Pfam" id="PF00069">
    <property type="entry name" value="Pkinase"/>
    <property type="match status" value="1"/>
</dbReference>
<proteinExistence type="predicted"/>
<comment type="caution">
    <text evidence="3">The sequence shown here is derived from an EMBL/GenBank/DDBJ whole genome shotgun (WGS) entry which is preliminary data.</text>
</comment>
<dbReference type="InterPro" id="IPR008271">
    <property type="entry name" value="Ser/Thr_kinase_AS"/>
</dbReference>
<dbReference type="PANTHER" id="PTHR23257">
    <property type="entry name" value="SERINE-THREONINE PROTEIN KINASE"/>
    <property type="match status" value="1"/>
</dbReference>
<protein>
    <recommendedName>
        <fullName evidence="2">Protein kinase domain-containing protein</fullName>
    </recommendedName>
</protein>
<evidence type="ECO:0000256" key="1">
    <source>
        <dbReference type="SAM" id="Coils"/>
    </source>
</evidence>
<dbReference type="PROSITE" id="PS50011">
    <property type="entry name" value="PROTEIN_KINASE_DOM"/>
    <property type="match status" value="1"/>
</dbReference>
<dbReference type="InterPro" id="IPR011009">
    <property type="entry name" value="Kinase-like_dom_sf"/>
</dbReference>
<keyword evidence="1" id="KW-0175">Coiled coil</keyword>
<gene>
    <name evidence="3" type="ORF">M9Y10_038645</name>
</gene>
<feature type="coiled-coil region" evidence="1">
    <location>
        <begin position="355"/>
        <end position="403"/>
    </location>
</feature>
<dbReference type="Gene3D" id="1.10.510.10">
    <property type="entry name" value="Transferase(Phosphotransferase) domain 1"/>
    <property type="match status" value="1"/>
</dbReference>
<dbReference type="InterPro" id="IPR050167">
    <property type="entry name" value="Ser_Thr_protein_kinase"/>
</dbReference>
<dbReference type="Proteomes" id="UP001470230">
    <property type="component" value="Unassembled WGS sequence"/>
</dbReference>
<dbReference type="EMBL" id="JAPFFF010000006">
    <property type="protein sequence ID" value="KAK8887595.1"/>
    <property type="molecule type" value="Genomic_DNA"/>
</dbReference>
<organism evidence="3 4">
    <name type="scientific">Tritrichomonas musculus</name>
    <dbReference type="NCBI Taxonomy" id="1915356"/>
    <lineage>
        <taxon>Eukaryota</taxon>
        <taxon>Metamonada</taxon>
        <taxon>Parabasalia</taxon>
        <taxon>Tritrichomonadida</taxon>
        <taxon>Tritrichomonadidae</taxon>
        <taxon>Tritrichomonas</taxon>
    </lineage>
</organism>
<dbReference type="InterPro" id="IPR001245">
    <property type="entry name" value="Ser-Thr/Tyr_kinase_cat_dom"/>
</dbReference>
<dbReference type="SMART" id="SM00220">
    <property type="entry name" value="S_TKc"/>
    <property type="match status" value="1"/>
</dbReference>
<sequence>MSLSQNPRDIYLFRVEDYKVVRSINRGGFGEINLVRNNENGEEYAAKTNYIDTESSNKIFILREVRILIQIQHPTIVRFRGFSYRDFDNKKNITILMDYMKEGSLADLIEKEMRSLCPSDYNNTKRQIILIGIARGMMILHSRHVIHRDLKPENILLDENFYPHITDFGLSKFFDPQHSMNQTISNSGTAPYMAPEVINSDHFNTKADVFAFGILMYEVVTGKRAYSDLINSKKIINDFQLKMKVTSGLRPEFEDDDSINQNLRILIQKCWSENPKDRPTFSEIYRKLSLSQDDDYFFAFEENYTDPILIDENDDEKYCLNDVDYEEILYYIDEINEEPKSLILHNDGTSNNEDIQKLKEKVSFLESELKAAKNDNSIIESQMKIMSQTIKDQSDQILKLERKIQNQGLSHFFNVDLSYEEPGILYRLKNQEASPFDPLFIASQSSNDPYNVLDPSTKDMFGVAFNSKFYIEFVLEEEVSITGFKVFSSYIGFPKSFDIEVEGKLVHQISLAKKLNGKDKEMKLSNDPICGKKIKFIRTGPSWDQGDGFYTIKRFEILSNDDKYSKGVFSTLVKNCMNDPHRCPVLINATYFDFNKFYMVNKDSHISTLNAKDSWFQVELSKGFAIITGFRLQRCNSDSLKSFMIQCKIDDKWITLFDYKDKNIKEDNLLATYKLPQISPPTKFIRIIQTRPNNDGSYYLLFFHFDIFGTYL</sequence>
<dbReference type="SUPFAM" id="SSF56112">
    <property type="entry name" value="Protein kinase-like (PK-like)"/>
    <property type="match status" value="1"/>
</dbReference>